<evidence type="ECO:0000313" key="2">
    <source>
        <dbReference type="EMBL" id="SDS97740.1"/>
    </source>
</evidence>
<reference evidence="3" key="1">
    <citation type="submission" date="2016-10" db="EMBL/GenBank/DDBJ databases">
        <authorList>
            <person name="Varghese N."/>
            <person name="Submissions S."/>
        </authorList>
    </citation>
    <scope>NUCLEOTIDE SEQUENCE [LARGE SCALE GENOMIC DNA]</scope>
    <source>
        <strain evidence="3">DSM 21772</strain>
    </source>
</reference>
<dbReference type="EMBL" id="LT629742">
    <property type="protein sequence ID" value="SDS97740.1"/>
    <property type="molecule type" value="Genomic_DNA"/>
</dbReference>
<evidence type="ECO:0000256" key="1">
    <source>
        <dbReference type="SAM" id="SignalP"/>
    </source>
</evidence>
<gene>
    <name evidence="2" type="ORF">SAMN04489834_2561</name>
</gene>
<feature type="chain" id="PRO_5039077893" description="SurA N-terminal domain-containing protein" evidence="1">
    <location>
        <begin position="34"/>
        <end position="260"/>
    </location>
</feature>
<dbReference type="Proteomes" id="UP000181956">
    <property type="component" value="Chromosome I"/>
</dbReference>
<proteinExistence type="predicted"/>
<keyword evidence="3" id="KW-1185">Reference proteome</keyword>
<dbReference type="AlphaFoldDB" id="A0A1H1WM34"/>
<evidence type="ECO:0000313" key="3">
    <source>
        <dbReference type="Proteomes" id="UP000181956"/>
    </source>
</evidence>
<sequence length="260" mass="28525">MEGRAPFKPRGVLRRAFAGVALALSFSVAGCSAAPSDVAQAVESIYAHAEGIHPEQVQSRQLRDVAVIEWAIELGIEEPVARGDIERLYEAELSRAPSGGAASSRSFGVRGMTLWHFYLERVELNAQAISFGIRDELTVDEVRAFYEQNQAEFERQDLIAIEVTEWADGRALSSSEVTIDEDTVRTMQERDDAVISAALELAPGGRATVDRGDGRFAQLECLSREDGGVEPFDDVVQAASRQLATARFRTQLEARIDNPQ</sequence>
<organism evidence="2 3">
    <name type="scientific">Microterricola viridarii</name>
    <dbReference type="NCBI Taxonomy" id="412690"/>
    <lineage>
        <taxon>Bacteria</taxon>
        <taxon>Bacillati</taxon>
        <taxon>Actinomycetota</taxon>
        <taxon>Actinomycetes</taxon>
        <taxon>Micrococcales</taxon>
        <taxon>Microbacteriaceae</taxon>
        <taxon>Microterricola</taxon>
    </lineage>
</organism>
<protein>
    <recommendedName>
        <fullName evidence="4">SurA N-terminal domain-containing protein</fullName>
    </recommendedName>
</protein>
<feature type="signal peptide" evidence="1">
    <location>
        <begin position="1"/>
        <end position="33"/>
    </location>
</feature>
<accession>A0A1H1WM34</accession>
<name>A0A1H1WM34_9MICO</name>
<evidence type="ECO:0008006" key="4">
    <source>
        <dbReference type="Google" id="ProtNLM"/>
    </source>
</evidence>
<dbReference type="PROSITE" id="PS51257">
    <property type="entry name" value="PROKAR_LIPOPROTEIN"/>
    <property type="match status" value="1"/>
</dbReference>
<keyword evidence="1" id="KW-0732">Signal</keyword>
<dbReference type="STRING" id="412690.SAMN04489834_2561"/>